<dbReference type="AlphaFoldDB" id="A0A0S4J3Z3"/>
<proteinExistence type="predicted"/>
<dbReference type="VEuPathDB" id="TriTrypDB:BSAL_85615"/>
<organism evidence="1 2">
    <name type="scientific">Bodo saltans</name>
    <name type="common">Flagellated protozoan</name>
    <dbReference type="NCBI Taxonomy" id="75058"/>
    <lineage>
        <taxon>Eukaryota</taxon>
        <taxon>Discoba</taxon>
        <taxon>Euglenozoa</taxon>
        <taxon>Kinetoplastea</taxon>
        <taxon>Metakinetoplastina</taxon>
        <taxon>Eubodonida</taxon>
        <taxon>Bodonidae</taxon>
        <taxon>Bodo</taxon>
    </lineage>
</organism>
<reference evidence="2" key="1">
    <citation type="submission" date="2015-09" db="EMBL/GenBank/DDBJ databases">
        <authorList>
            <consortium name="Pathogen Informatics"/>
        </authorList>
    </citation>
    <scope>NUCLEOTIDE SEQUENCE [LARGE SCALE GENOMIC DNA]</scope>
    <source>
        <strain evidence="2">Lake Konstanz</strain>
    </source>
</reference>
<dbReference type="EMBL" id="CYKH01001016">
    <property type="protein sequence ID" value="CUG78139.1"/>
    <property type="molecule type" value="Genomic_DNA"/>
</dbReference>
<name>A0A0S4J3Z3_BODSA</name>
<dbReference type="Proteomes" id="UP000051952">
    <property type="component" value="Unassembled WGS sequence"/>
</dbReference>
<gene>
    <name evidence="1" type="ORF">BSAL_85615</name>
</gene>
<evidence type="ECO:0000313" key="2">
    <source>
        <dbReference type="Proteomes" id="UP000051952"/>
    </source>
</evidence>
<evidence type="ECO:0000313" key="1">
    <source>
        <dbReference type="EMBL" id="CUG78139.1"/>
    </source>
</evidence>
<protein>
    <submittedName>
        <fullName evidence="1">Uncharacterized protein</fullName>
    </submittedName>
</protein>
<accession>A0A0S4J3Z3</accession>
<keyword evidence="2" id="KW-1185">Reference proteome</keyword>
<sequence length="199" mass="22864">MVGLHLTPRREHRALLNELDKIWKHCLRNNVGDRLAGTIAVGDLNVQYIRSFGKSRLEDKRSLRSLEDRRTSVDNPMKRHINQKRQTQCRTNVKGRTVLENRTKRFCKARLGDRRYIRSLKNRCTELKCHTKVNDVRTHFAFVASSDGTAQSDSDMVQQIYQATKAISRTHAEHQSSSSAACICYTEIAKLAQHPCAVF</sequence>